<evidence type="ECO:0000259" key="1">
    <source>
        <dbReference type="Pfam" id="PF00561"/>
    </source>
</evidence>
<accession>A0A074MDZ2</accession>
<evidence type="ECO:0000313" key="3">
    <source>
        <dbReference type="Proteomes" id="UP000027647"/>
    </source>
</evidence>
<dbReference type="Gene3D" id="3.40.50.1820">
    <property type="entry name" value="alpha/beta hydrolase"/>
    <property type="match status" value="1"/>
</dbReference>
<comment type="caution">
    <text evidence="2">The sequence shown here is derived from an EMBL/GenBank/DDBJ whole genome shotgun (WGS) entry which is preliminary data.</text>
</comment>
<dbReference type="Pfam" id="PF00561">
    <property type="entry name" value="Abhydrolase_1"/>
    <property type="match status" value="1"/>
</dbReference>
<name>A0A074MDZ2_ERYLO</name>
<dbReference type="InterPro" id="IPR000073">
    <property type="entry name" value="AB_hydrolase_1"/>
</dbReference>
<proteinExistence type="predicted"/>
<dbReference type="EMBL" id="JMIW01000001">
    <property type="protein sequence ID" value="KEO91674.1"/>
    <property type="molecule type" value="Genomic_DNA"/>
</dbReference>
<protein>
    <submittedName>
        <fullName evidence="2">Hydrolase</fullName>
    </submittedName>
</protein>
<reference evidence="2 3" key="1">
    <citation type="submission" date="2014-04" db="EMBL/GenBank/DDBJ databases">
        <title>A comprehensive comparison of genomes of Erythrobacter spp. strains.</title>
        <authorList>
            <person name="Zheng Q."/>
        </authorList>
    </citation>
    <scope>NUCLEOTIDE SEQUENCE [LARGE SCALE GENOMIC DNA]</scope>
    <source>
        <strain evidence="2 3">DSM 6997</strain>
    </source>
</reference>
<dbReference type="Proteomes" id="UP000027647">
    <property type="component" value="Unassembled WGS sequence"/>
</dbReference>
<organism evidence="2 3">
    <name type="scientific">Erythrobacter longus</name>
    <dbReference type="NCBI Taxonomy" id="1044"/>
    <lineage>
        <taxon>Bacteria</taxon>
        <taxon>Pseudomonadati</taxon>
        <taxon>Pseudomonadota</taxon>
        <taxon>Alphaproteobacteria</taxon>
        <taxon>Sphingomonadales</taxon>
        <taxon>Erythrobacteraceae</taxon>
        <taxon>Erythrobacter/Porphyrobacter group</taxon>
        <taxon>Erythrobacter</taxon>
    </lineage>
</organism>
<evidence type="ECO:0000313" key="2">
    <source>
        <dbReference type="EMBL" id="KEO91674.1"/>
    </source>
</evidence>
<dbReference type="RefSeq" id="WP_034957995.1">
    <property type="nucleotide sequence ID" value="NZ_JMIW01000001.1"/>
</dbReference>
<dbReference type="STRING" id="1044.EH31_03105"/>
<dbReference type="PANTHER" id="PTHR43194:SF2">
    <property type="entry name" value="PEROXISOMAL MEMBRANE PROTEIN LPX1"/>
    <property type="match status" value="1"/>
</dbReference>
<keyword evidence="3" id="KW-1185">Reference proteome</keyword>
<dbReference type="InterPro" id="IPR050228">
    <property type="entry name" value="Carboxylesterase_BioH"/>
</dbReference>
<dbReference type="eggNOG" id="COG2267">
    <property type="taxonomic scope" value="Bacteria"/>
</dbReference>
<dbReference type="SUPFAM" id="SSF53474">
    <property type="entry name" value="alpha/beta-Hydrolases"/>
    <property type="match status" value="1"/>
</dbReference>
<keyword evidence="2" id="KW-0378">Hydrolase</keyword>
<feature type="domain" description="AB hydrolase-1" evidence="1">
    <location>
        <begin position="24"/>
        <end position="109"/>
    </location>
</feature>
<dbReference type="InterPro" id="IPR029058">
    <property type="entry name" value="AB_hydrolase_fold"/>
</dbReference>
<dbReference type="GO" id="GO:0016787">
    <property type="term" value="F:hydrolase activity"/>
    <property type="evidence" value="ECO:0007669"/>
    <property type="project" value="UniProtKB-KW"/>
</dbReference>
<dbReference type="PANTHER" id="PTHR43194">
    <property type="entry name" value="HYDROLASE ALPHA/BETA FOLD FAMILY"/>
    <property type="match status" value="1"/>
</dbReference>
<dbReference type="AlphaFoldDB" id="A0A074MDZ2"/>
<sequence length="248" mass="26533">MSASSFSSFDGARLAVTVMGEGRPLVLVHGLFSSAEMNWIKFGHAAKLVEAGFQVIMPDLRAHGASAKSHHAGDYPVGVLTKDLAALVAHFELDDYDLAGFSLGARTCAKGVIDGLAPRRLALCGMGLQGLSGWKNRSAFFIDAIDRFDEIKRGDRAFMAKSFMKTMGIDREAARLLLGAVDDVNSADLAKITMPTALICGDKDQDNGSAKELALALRDGRYREIPGTHMSSVADGAFGDALVEFFMN</sequence>
<gene>
    <name evidence="2" type="ORF">EH31_03105</name>
</gene>